<dbReference type="GO" id="GO:0015035">
    <property type="term" value="F:protein-disulfide reductase activity"/>
    <property type="evidence" value="ECO:0007669"/>
    <property type="project" value="InterPro"/>
</dbReference>
<evidence type="ECO:0000259" key="12">
    <source>
        <dbReference type="Pfam" id="PF06747"/>
    </source>
</evidence>
<evidence type="ECO:0000256" key="10">
    <source>
        <dbReference type="ARBA" id="ARBA00033150"/>
    </source>
</evidence>
<keyword evidence="9" id="KW-0676">Redox-active center</keyword>
<dbReference type="GO" id="GO:0005743">
    <property type="term" value="C:mitochondrial inner membrane"/>
    <property type="evidence" value="ECO:0007669"/>
    <property type="project" value="UniProtKB-SubCell"/>
</dbReference>
<sequence>MGNASSLENITTTSENTEKKPEKEQTNEKTEKKPEKEREQTSEKTEKKPEKEQEQSNETLDQEKTSAGGPIDPDTGEIDWDCPCLGGMANGPCGEQFKAAFSCFVYSTAEPKGSDCLEAFKEMQSCFRAYPEFYGE</sequence>
<dbReference type="Pfam" id="PF06747">
    <property type="entry name" value="CHCH"/>
    <property type="match status" value="1"/>
</dbReference>
<dbReference type="PROSITE" id="PS51808">
    <property type="entry name" value="CHCH"/>
    <property type="match status" value="1"/>
</dbReference>
<keyword evidence="6" id="KW-0811">Translocation</keyword>
<feature type="domain" description="CHCH" evidence="12">
    <location>
        <begin position="93"/>
        <end position="128"/>
    </location>
</feature>
<reference evidence="13" key="1">
    <citation type="submission" date="2021-06" db="EMBL/GenBank/DDBJ databases">
        <authorList>
            <person name="Kallberg Y."/>
            <person name="Tangrot J."/>
            <person name="Rosling A."/>
        </authorList>
    </citation>
    <scope>NUCLEOTIDE SEQUENCE</scope>
    <source>
        <strain evidence="13">FL130A</strain>
    </source>
</reference>
<evidence type="ECO:0000256" key="7">
    <source>
        <dbReference type="ARBA" id="ARBA00023128"/>
    </source>
</evidence>
<proteinExistence type="predicted"/>
<evidence type="ECO:0000256" key="5">
    <source>
        <dbReference type="ARBA" id="ARBA00023002"/>
    </source>
</evidence>
<dbReference type="PANTHER" id="PTHR21622:SF0">
    <property type="entry name" value="COILED-COIL-HELIX-COILED-COIL-HELIX DOMAIN CONTAINING 4"/>
    <property type="match status" value="1"/>
</dbReference>
<dbReference type="GO" id="GO:0005758">
    <property type="term" value="C:mitochondrial intermembrane space"/>
    <property type="evidence" value="ECO:0007669"/>
    <property type="project" value="TreeGrafter"/>
</dbReference>
<dbReference type="InterPro" id="IPR039289">
    <property type="entry name" value="CHCHD4"/>
</dbReference>
<feature type="region of interest" description="Disordered" evidence="11">
    <location>
        <begin position="1"/>
        <end position="78"/>
    </location>
</feature>
<evidence type="ECO:0000256" key="9">
    <source>
        <dbReference type="ARBA" id="ARBA00023284"/>
    </source>
</evidence>
<evidence type="ECO:0000256" key="8">
    <source>
        <dbReference type="ARBA" id="ARBA00023157"/>
    </source>
</evidence>
<protein>
    <recommendedName>
        <fullName evidence="2">Mitochondrial intermembrane space import and assembly protein 40</fullName>
    </recommendedName>
    <alternativeName>
        <fullName evidence="10">Mitochondrial import inner membrane translocase TIM40</fullName>
    </alternativeName>
</protein>
<name>A0A9N8ZJ39_9GLOM</name>
<evidence type="ECO:0000256" key="6">
    <source>
        <dbReference type="ARBA" id="ARBA00023010"/>
    </source>
</evidence>
<accession>A0A9N8ZJ39</accession>
<evidence type="ECO:0000256" key="3">
    <source>
        <dbReference type="ARBA" id="ARBA00022448"/>
    </source>
</evidence>
<evidence type="ECO:0000256" key="2">
    <source>
        <dbReference type="ARBA" id="ARBA00013714"/>
    </source>
</evidence>
<evidence type="ECO:0000313" key="13">
    <source>
        <dbReference type="EMBL" id="CAG8497327.1"/>
    </source>
</evidence>
<feature type="compositionally biased region" description="Polar residues" evidence="11">
    <location>
        <begin position="1"/>
        <end position="14"/>
    </location>
</feature>
<dbReference type="Proteomes" id="UP000789508">
    <property type="component" value="Unassembled WGS sequence"/>
</dbReference>
<keyword evidence="7" id="KW-0496">Mitochondrion</keyword>
<dbReference type="AlphaFoldDB" id="A0A9N8ZJ39"/>
<feature type="non-terminal residue" evidence="13">
    <location>
        <position position="136"/>
    </location>
</feature>
<evidence type="ECO:0000256" key="1">
    <source>
        <dbReference type="ARBA" id="ARBA00004164"/>
    </source>
</evidence>
<dbReference type="OrthoDB" id="7481291at2759"/>
<organism evidence="13 14">
    <name type="scientific">Ambispora leptoticha</name>
    <dbReference type="NCBI Taxonomy" id="144679"/>
    <lineage>
        <taxon>Eukaryota</taxon>
        <taxon>Fungi</taxon>
        <taxon>Fungi incertae sedis</taxon>
        <taxon>Mucoromycota</taxon>
        <taxon>Glomeromycotina</taxon>
        <taxon>Glomeromycetes</taxon>
        <taxon>Archaeosporales</taxon>
        <taxon>Ambisporaceae</taxon>
        <taxon>Ambispora</taxon>
    </lineage>
</organism>
<keyword evidence="3" id="KW-0813">Transport</keyword>
<feature type="compositionally biased region" description="Basic and acidic residues" evidence="11">
    <location>
        <begin position="16"/>
        <end position="54"/>
    </location>
</feature>
<gene>
    <name evidence="13" type="ORF">ALEPTO_LOCUS3300</name>
</gene>
<keyword evidence="5" id="KW-0560">Oxidoreductase</keyword>
<dbReference type="EMBL" id="CAJVPS010000597">
    <property type="protein sequence ID" value="CAG8497327.1"/>
    <property type="molecule type" value="Genomic_DNA"/>
</dbReference>
<dbReference type="GO" id="GO:0045041">
    <property type="term" value="P:protein import into mitochondrial intermembrane space"/>
    <property type="evidence" value="ECO:0007669"/>
    <property type="project" value="InterPro"/>
</dbReference>
<evidence type="ECO:0000313" key="14">
    <source>
        <dbReference type="Proteomes" id="UP000789508"/>
    </source>
</evidence>
<dbReference type="PANTHER" id="PTHR21622">
    <property type="entry name" value="COILED-COIL-HELIX-COILED-COIL-HELIX DOMAIN CONTAINING 4"/>
    <property type="match status" value="1"/>
</dbReference>
<comment type="subcellular location">
    <subcellularLocation>
        <location evidence="1">Mitochondrion inner membrane</location>
        <topology evidence="1">Single-pass type II membrane protein</topology>
        <orientation evidence="1">Intermembrane side</orientation>
    </subcellularLocation>
</comment>
<keyword evidence="8" id="KW-1015">Disulfide bond</keyword>
<evidence type="ECO:0000256" key="11">
    <source>
        <dbReference type="SAM" id="MobiDB-lite"/>
    </source>
</evidence>
<keyword evidence="14" id="KW-1185">Reference proteome</keyword>
<comment type="caution">
    <text evidence="13">The sequence shown here is derived from an EMBL/GenBank/DDBJ whole genome shotgun (WGS) entry which is preliminary data.</text>
</comment>
<dbReference type="InterPro" id="IPR010625">
    <property type="entry name" value="CHCH"/>
</dbReference>
<keyword evidence="4" id="KW-0653">Protein transport</keyword>
<dbReference type="Gene3D" id="1.10.287.2900">
    <property type="match status" value="1"/>
</dbReference>
<evidence type="ECO:0000256" key="4">
    <source>
        <dbReference type="ARBA" id="ARBA00022927"/>
    </source>
</evidence>